<reference evidence="3" key="1">
    <citation type="journal article" date="2019" name="Int. J. Syst. Evol. Microbiol.">
        <title>The Global Catalogue of Microorganisms (GCM) 10K type strain sequencing project: providing services to taxonomists for standard genome sequencing and annotation.</title>
        <authorList>
            <consortium name="The Broad Institute Genomics Platform"/>
            <consortium name="The Broad Institute Genome Sequencing Center for Infectious Disease"/>
            <person name="Wu L."/>
            <person name="Ma J."/>
        </authorList>
    </citation>
    <scope>NUCLEOTIDE SEQUENCE [LARGE SCALE GENOMIC DNA]</scope>
    <source>
        <strain evidence="3">JCM 17304</strain>
    </source>
</reference>
<proteinExistence type="predicted"/>
<dbReference type="Pfam" id="PF03992">
    <property type="entry name" value="ABM"/>
    <property type="match status" value="1"/>
</dbReference>
<feature type="domain" description="ABM" evidence="1">
    <location>
        <begin position="2"/>
        <end position="93"/>
    </location>
</feature>
<dbReference type="EMBL" id="BAABDM010000002">
    <property type="protein sequence ID" value="GAA4094506.1"/>
    <property type="molecule type" value="Genomic_DNA"/>
</dbReference>
<comment type="caution">
    <text evidence="2">The sequence shown here is derived from an EMBL/GenBank/DDBJ whole genome shotgun (WGS) entry which is preliminary data.</text>
</comment>
<gene>
    <name evidence="2" type="ORF">GCM10022414_18190</name>
</gene>
<dbReference type="Gene3D" id="3.30.70.100">
    <property type="match status" value="1"/>
</dbReference>
<name>A0ABP7WQM6_9GAMM</name>
<evidence type="ECO:0000313" key="2">
    <source>
        <dbReference type="EMBL" id="GAA4094506.1"/>
    </source>
</evidence>
<evidence type="ECO:0000313" key="3">
    <source>
        <dbReference type="Proteomes" id="UP001500392"/>
    </source>
</evidence>
<dbReference type="InterPro" id="IPR050744">
    <property type="entry name" value="AI-2_Isomerase_LsrG"/>
</dbReference>
<organism evidence="2 3">
    <name type="scientific">Zhongshania borealis</name>
    <dbReference type="NCBI Taxonomy" id="889488"/>
    <lineage>
        <taxon>Bacteria</taxon>
        <taxon>Pseudomonadati</taxon>
        <taxon>Pseudomonadota</taxon>
        <taxon>Gammaproteobacteria</taxon>
        <taxon>Cellvibrionales</taxon>
        <taxon>Spongiibacteraceae</taxon>
        <taxon>Zhongshania</taxon>
    </lineage>
</organism>
<keyword evidence="3" id="KW-1185">Reference proteome</keyword>
<protein>
    <recommendedName>
        <fullName evidence="1">ABM domain-containing protein</fullName>
    </recommendedName>
</protein>
<dbReference type="PANTHER" id="PTHR33336">
    <property type="entry name" value="QUINOL MONOOXYGENASE YGIN-RELATED"/>
    <property type="match status" value="1"/>
</dbReference>
<dbReference type="PANTHER" id="PTHR33336:SF3">
    <property type="entry name" value="ABM DOMAIN-CONTAINING PROTEIN"/>
    <property type="match status" value="1"/>
</dbReference>
<dbReference type="RefSeq" id="WP_344934916.1">
    <property type="nucleotide sequence ID" value="NZ_BAABDM010000002.1"/>
</dbReference>
<dbReference type="PROSITE" id="PS51725">
    <property type="entry name" value="ABM"/>
    <property type="match status" value="1"/>
</dbReference>
<dbReference type="InterPro" id="IPR011008">
    <property type="entry name" value="Dimeric_a/b-barrel"/>
</dbReference>
<dbReference type="SUPFAM" id="SSF54909">
    <property type="entry name" value="Dimeric alpha+beta barrel"/>
    <property type="match status" value="1"/>
</dbReference>
<evidence type="ECO:0000259" key="1">
    <source>
        <dbReference type="PROSITE" id="PS51725"/>
    </source>
</evidence>
<accession>A0ABP7WQM6</accession>
<dbReference type="InterPro" id="IPR007138">
    <property type="entry name" value="ABM_dom"/>
</dbReference>
<dbReference type="Proteomes" id="UP001500392">
    <property type="component" value="Unassembled WGS sequence"/>
</dbReference>
<sequence length="103" mass="11203">MITISARITVNPKDTASYIAGAQKILAPTHAEEGCIAYSIAVDIANPNIVCIFEHWASEEALMFHLSLPHIGEFLALAATLDIEDMQVTKYEVSGYGPLQLDI</sequence>